<accession>A0A8J7Y415</accession>
<organism evidence="1 2">
    <name type="scientific">Haloarcula limicola</name>
    <dbReference type="NCBI Taxonomy" id="1429915"/>
    <lineage>
        <taxon>Archaea</taxon>
        <taxon>Methanobacteriati</taxon>
        <taxon>Methanobacteriota</taxon>
        <taxon>Stenosarchaea group</taxon>
        <taxon>Halobacteria</taxon>
        <taxon>Halobacteriales</taxon>
        <taxon>Haloarculaceae</taxon>
        <taxon>Haloarcula</taxon>
    </lineage>
</organism>
<gene>
    <name evidence="1" type="ORF">KTS45_07285</name>
</gene>
<evidence type="ECO:0000313" key="2">
    <source>
        <dbReference type="Proteomes" id="UP000766550"/>
    </source>
</evidence>
<sequence>MRAKPEYRDRDETEVAVLDALADRHEEGMTVFEIRSRAEVTIDQIEGALPALKEDGLIEVEDNGERTVILPDEDVVGPAETDEETSLYERLRRRLPF</sequence>
<dbReference type="InterPro" id="IPR045490">
    <property type="entry name" value="DUF6432"/>
</dbReference>
<dbReference type="OrthoDB" id="306709at2157"/>
<dbReference type="Pfam" id="PF20024">
    <property type="entry name" value="DUF6432"/>
    <property type="match status" value="1"/>
</dbReference>
<dbReference type="Proteomes" id="UP000766550">
    <property type="component" value="Unassembled WGS sequence"/>
</dbReference>
<dbReference type="AlphaFoldDB" id="A0A8J7Y415"/>
<protein>
    <submittedName>
        <fullName evidence="1">MarR family transcriptional regulator</fullName>
    </submittedName>
</protein>
<dbReference type="InterPro" id="IPR036388">
    <property type="entry name" value="WH-like_DNA-bd_sf"/>
</dbReference>
<comment type="caution">
    <text evidence="1">The sequence shown here is derived from an EMBL/GenBank/DDBJ whole genome shotgun (WGS) entry which is preliminary data.</text>
</comment>
<dbReference type="Gene3D" id="1.10.10.10">
    <property type="entry name" value="Winged helix-like DNA-binding domain superfamily/Winged helix DNA-binding domain"/>
    <property type="match status" value="1"/>
</dbReference>
<dbReference type="EMBL" id="JAHQXF010000001">
    <property type="protein sequence ID" value="MBV0924005.1"/>
    <property type="molecule type" value="Genomic_DNA"/>
</dbReference>
<dbReference type="SUPFAM" id="SSF46785">
    <property type="entry name" value="Winged helix' DNA-binding domain"/>
    <property type="match status" value="1"/>
</dbReference>
<reference evidence="1 2" key="1">
    <citation type="submission" date="2021-06" db="EMBL/GenBank/DDBJ databases">
        <title>New haloarchaea isolates fom saline soil.</title>
        <authorList>
            <person name="Duran-Viseras A."/>
            <person name="Sanchez-Porro C.S."/>
            <person name="Ventosa A."/>
        </authorList>
    </citation>
    <scope>NUCLEOTIDE SEQUENCE [LARGE SCALE GENOMIC DNA]</scope>
    <source>
        <strain evidence="1 2">JCM 183640</strain>
    </source>
</reference>
<evidence type="ECO:0000313" key="1">
    <source>
        <dbReference type="EMBL" id="MBV0924005.1"/>
    </source>
</evidence>
<name>A0A8J7Y415_9EURY</name>
<dbReference type="RefSeq" id="WP_162317088.1">
    <property type="nucleotide sequence ID" value="NZ_JAHQXF010000001.1"/>
</dbReference>
<dbReference type="InterPro" id="IPR036390">
    <property type="entry name" value="WH_DNA-bd_sf"/>
</dbReference>
<proteinExistence type="predicted"/>
<keyword evidence="2" id="KW-1185">Reference proteome</keyword>